<dbReference type="RefSeq" id="WP_218561993.1">
    <property type="nucleotide sequence ID" value="NZ_CP076642.1"/>
</dbReference>
<name>A0A975YM55_9VIBR</name>
<organism evidence="1 2">
    <name type="scientific">Vibrio ostreae</name>
    <dbReference type="NCBI Taxonomy" id="2841925"/>
    <lineage>
        <taxon>Bacteria</taxon>
        <taxon>Pseudomonadati</taxon>
        <taxon>Pseudomonadota</taxon>
        <taxon>Gammaproteobacteria</taxon>
        <taxon>Vibrionales</taxon>
        <taxon>Vibrionaceae</taxon>
        <taxon>Vibrio</taxon>
    </lineage>
</organism>
<gene>
    <name evidence="1" type="ORF">KNV97_01990</name>
</gene>
<keyword evidence="2" id="KW-1185">Reference proteome</keyword>
<accession>A0A975YM55</accession>
<dbReference type="Proteomes" id="UP000694232">
    <property type="component" value="Chromosome 2"/>
</dbReference>
<evidence type="ECO:0000313" key="1">
    <source>
        <dbReference type="EMBL" id="QXO16309.1"/>
    </source>
</evidence>
<dbReference type="EMBL" id="CP076642">
    <property type="protein sequence ID" value="QXO16309.1"/>
    <property type="molecule type" value="Genomic_DNA"/>
</dbReference>
<reference evidence="1" key="1">
    <citation type="submission" date="2021-06" db="EMBL/GenBank/DDBJ databases">
        <title>Vibrio nov. sp., novel gut bacterium isolated from Yellow Sea oyster.</title>
        <authorList>
            <person name="Muhammad N."/>
            <person name="Nguyen T.H."/>
            <person name="Lee Y.-J."/>
            <person name="Ko J."/>
            <person name="Kim S.-G."/>
        </authorList>
    </citation>
    <scope>NUCLEOTIDE SEQUENCE</scope>
    <source>
        <strain evidence="1">OG9-811</strain>
    </source>
</reference>
<dbReference type="AlphaFoldDB" id="A0A975YM55"/>
<evidence type="ECO:0000313" key="2">
    <source>
        <dbReference type="Proteomes" id="UP000694232"/>
    </source>
</evidence>
<proteinExistence type="predicted"/>
<evidence type="ECO:0008006" key="3">
    <source>
        <dbReference type="Google" id="ProtNLM"/>
    </source>
</evidence>
<protein>
    <recommendedName>
        <fullName evidence="3">Right-handed parallel beta-helix repeat-containing protein</fullName>
    </recommendedName>
</protein>
<dbReference type="KEGG" id="vos:KNV97_01990"/>
<sequence length="334" mass="35906">MPDSSSLILVTNYADLLTAISAGYRYIKIPAGVTIELPNQSGALSLGLGQTLFGERGQVDNPGKLVVLPLETDSDDKYPVITLASHSRISGLIIEGPVQVSNSDKQTIGMQAESYSTDVMVDNNEIYGWPWAGVSLKQSHQAFINNNYIHHNIKSELGYGVVVQNGDTSATIQCNIFSANRHAIAGSGKLGEGYLAQYNLVMQDGGRGAYHQFDMHQGSEGYGGSYVHVMHNWFNYGDYGTSNRSSVGIRGIPEQGPATVEKNIFKSQYHLTATTTTVTGVSGSIPSEQDQVANNTFGAVFNFSRIDDQSCEMQAADENIAVSCAAVGLGEEVF</sequence>